<dbReference type="EC" id="1.3.1.48" evidence="4"/>
<dbReference type="InterPro" id="IPR014190">
    <property type="entry name" value="PTGR1"/>
</dbReference>
<evidence type="ECO:0000256" key="20">
    <source>
        <dbReference type="ARBA" id="ARBA00047461"/>
    </source>
</evidence>
<evidence type="ECO:0000256" key="15">
    <source>
        <dbReference type="ARBA" id="ARBA00023278"/>
    </source>
</evidence>
<evidence type="ECO:0000256" key="19">
    <source>
        <dbReference type="ARBA" id="ARBA00033119"/>
    </source>
</evidence>
<comment type="catalytic activity">
    <reaction evidence="29">
        <text>20-hydroxy-leukotriene B4 + NADP(+) = 12-oxo-20-hydroxy-leukotriene B4 + NADPH + H(+)</text>
        <dbReference type="Rhea" id="RHEA:51208"/>
        <dbReference type="ChEBI" id="CHEBI:15378"/>
        <dbReference type="ChEBI" id="CHEBI:57460"/>
        <dbReference type="ChEBI" id="CHEBI:57783"/>
        <dbReference type="ChEBI" id="CHEBI:58349"/>
        <dbReference type="ChEBI" id="CHEBI:133346"/>
    </reaction>
    <physiologicalReaction direction="left-to-right" evidence="29">
        <dbReference type="Rhea" id="RHEA:51209"/>
    </physiologicalReaction>
</comment>
<evidence type="ECO:0000256" key="16">
    <source>
        <dbReference type="ARBA" id="ARBA00031851"/>
    </source>
</evidence>
<keyword evidence="10" id="KW-0276">Fatty acid metabolism</keyword>
<keyword evidence="7" id="KW-0963">Cytoplasm</keyword>
<evidence type="ECO:0000256" key="2">
    <source>
        <dbReference type="ARBA" id="ARBA00010460"/>
    </source>
</evidence>
<dbReference type="InterPro" id="IPR041694">
    <property type="entry name" value="ADH_N_2"/>
</dbReference>
<comment type="catalytic activity">
    <reaction evidence="20">
        <text>octanal + NADP(+) = (2E)-octenal + NADPH + H(+)</text>
        <dbReference type="Rhea" id="RHEA:50780"/>
        <dbReference type="ChEBI" id="CHEBI:15378"/>
        <dbReference type="ChEBI" id="CHEBI:17935"/>
        <dbReference type="ChEBI" id="CHEBI:57783"/>
        <dbReference type="ChEBI" id="CHEBI:58349"/>
        <dbReference type="ChEBI" id="CHEBI:61748"/>
    </reaction>
    <physiologicalReaction direction="right-to-left" evidence="20">
        <dbReference type="Rhea" id="RHEA:50782"/>
    </physiologicalReaction>
</comment>
<sequence>MKSKVYVKAAEFVGHPKLTDFKIIEQEVSEDLQDGEILTEAVCISPDPYTRVWKIDVGQEFIGFQLARILKSKNAEYPEGSLVLQQTGWRTITKSKGEQAWYTCDDLPKNIPQSSAVGVLGMPGVTAHYGLLTFCEPKKGETVMVTGAAGAVGTIVGQIAKILGCRVIGCCGSDEKVEYVKSIGFDAAFNYKTSDWDKALTEAAPDGIDCYFDNVGGKMSSTVMNKMNPNGRVAVCGSISSYNSTEPDMAPVIQLNVVVKCLRITGLLVFNNSDKKGSYNDLKKWLEEGRIQTRETVSKGFENIPQAFMNMLKGGNIGKAVVVL</sequence>
<comment type="catalytic activity">
    <reaction evidence="32">
        <text>13,14-dihydro-15-oxo-prostaglandin E1 + NADP(+) = 15-oxoprostaglandin E1 + NADPH + H(+)</text>
        <dbReference type="Rhea" id="RHEA:50584"/>
        <dbReference type="ChEBI" id="CHEBI:15378"/>
        <dbReference type="ChEBI" id="CHEBI:57401"/>
        <dbReference type="ChEBI" id="CHEBI:57783"/>
        <dbReference type="ChEBI" id="CHEBI:58349"/>
        <dbReference type="ChEBI" id="CHEBI:133408"/>
    </reaction>
    <physiologicalReaction direction="right-to-left" evidence="32">
        <dbReference type="Rhea" id="RHEA:50586"/>
    </physiologicalReaction>
</comment>
<protein>
    <recommendedName>
        <fullName evidence="6">Prostaglandin reductase 1</fullName>
        <ecNumber evidence="4">1.3.1.48</ecNumber>
        <ecNumber evidence="5">1.3.1.74</ecNumber>
    </recommendedName>
    <alternativeName>
        <fullName evidence="19">15-oxoprostaglandin 13-reductase</fullName>
    </alternativeName>
    <alternativeName>
        <fullName evidence="17">Dithiolethione-inducible gene 1 protein</fullName>
    </alternativeName>
    <alternativeName>
        <fullName evidence="16">Leukotriene B4 12-hydroxydehydrogenase</fullName>
    </alternativeName>
    <alternativeName>
        <fullName evidence="18">NAD(P)H-dependent alkenal/one oxidoreductase</fullName>
    </alternativeName>
</protein>
<comment type="catalytic activity">
    <reaction evidence="24">
        <text>13,14-dihydro-15-oxo-prostaglandin F1alpha + NADP(+) = 15-oxoprostaglandin F1alpha + NADPH + H(+)</text>
        <dbReference type="Rhea" id="RHEA:50592"/>
        <dbReference type="ChEBI" id="CHEBI:15378"/>
        <dbReference type="ChEBI" id="CHEBI:57783"/>
        <dbReference type="ChEBI" id="CHEBI:58349"/>
        <dbReference type="ChEBI" id="CHEBI:79072"/>
        <dbReference type="ChEBI" id="CHEBI:133411"/>
    </reaction>
    <physiologicalReaction direction="right-to-left" evidence="24">
        <dbReference type="Rhea" id="RHEA:50594"/>
    </physiologicalReaction>
</comment>
<evidence type="ECO:0000256" key="13">
    <source>
        <dbReference type="ARBA" id="ARBA00023002"/>
    </source>
</evidence>
<evidence type="ECO:0000256" key="17">
    <source>
        <dbReference type="ARBA" id="ARBA00032255"/>
    </source>
</evidence>
<evidence type="ECO:0000256" key="11">
    <source>
        <dbReference type="ARBA" id="ARBA00022857"/>
    </source>
</evidence>
<evidence type="ECO:0000256" key="14">
    <source>
        <dbReference type="ARBA" id="ARBA00023098"/>
    </source>
</evidence>
<comment type="catalytic activity">
    <reaction evidence="25">
        <text>dodecanal + NADP(+) = (2E)-dodecenal + NADPH + H(+)</text>
        <dbReference type="Rhea" id="RHEA:50784"/>
        <dbReference type="ChEBI" id="CHEBI:15378"/>
        <dbReference type="ChEBI" id="CHEBI:27836"/>
        <dbReference type="ChEBI" id="CHEBI:57783"/>
        <dbReference type="ChEBI" id="CHEBI:58349"/>
        <dbReference type="ChEBI" id="CHEBI:133741"/>
    </reaction>
    <physiologicalReaction direction="right-to-left" evidence="25">
        <dbReference type="Rhea" id="RHEA:50786"/>
    </physiologicalReaction>
</comment>
<evidence type="ECO:0000256" key="9">
    <source>
        <dbReference type="ARBA" id="ARBA00022553"/>
    </source>
</evidence>
<comment type="catalytic activity">
    <reaction evidence="31">
        <text>(5S,12S)-dihydroxy-(6E,10E,12E,14Z)-eicosatetraenoate + NADP(+) = 12-oxo-(5S)-hydroxy-(6E,8E,10E,14Z)-eicosatetraenoate + NADPH + H(+)</text>
        <dbReference type="Rhea" id="RHEA:51212"/>
        <dbReference type="ChEBI" id="CHEBI:15378"/>
        <dbReference type="ChEBI" id="CHEBI:57783"/>
        <dbReference type="ChEBI" id="CHEBI:58349"/>
        <dbReference type="ChEBI" id="CHEBI:133974"/>
        <dbReference type="ChEBI" id="CHEBI:133975"/>
    </reaction>
    <physiologicalReaction direction="left-to-right" evidence="31">
        <dbReference type="Rhea" id="RHEA:51213"/>
    </physiologicalReaction>
</comment>
<feature type="domain" description="Enoyl reductase (ER)" evidence="35">
    <location>
        <begin position="35"/>
        <end position="322"/>
    </location>
</feature>
<dbReference type="Gene3D" id="3.40.50.720">
    <property type="entry name" value="NAD(P)-binding Rossmann-like Domain"/>
    <property type="match status" value="1"/>
</dbReference>
<accession>A0ABP0GC88</accession>
<evidence type="ECO:0000256" key="5">
    <source>
        <dbReference type="ARBA" id="ARBA00012410"/>
    </source>
</evidence>
<dbReference type="SMART" id="SM00829">
    <property type="entry name" value="PKS_ER"/>
    <property type="match status" value="1"/>
</dbReference>
<keyword evidence="8" id="KW-0644">Prostaglandin metabolism</keyword>
<evidence type="ECO:0000256" key="4">
    <source>
        <dbReference type="ARBA" id="ARBA00011981"/>
    </source>
</evidence>
<comment type="subunit">
    <text evidence="3">Monomer or homodimer.</text>
</comment>
<evidence type="ECO:0000256" key="33">
    <source>
        <dbReference type="ARBA" id="ARBA00049179"/>
    </source>
</evidence>
<evidence type="ECO:0000256" key="23">
    <source>
        <dbReference type="ARBA" id="ARBA00047871"/>
    </source>
</evidence>
<comment type="catalytic activity">
    <reaction evidence="26">
        <text>nonan-2-one + NADP(+) = (3E)-nonen-2-one + NADPH + H(+)</text>
        <dbReference type="Rhea" id="RHEA:50616"/>
        <dbReference type="ChEBI" id="CHEBI:15378"/>
        <dbReference type="ChEBI" id="CHEBI:57783"/>
        <dbReference type="ChEBI" id="CHEBI:58349"/>
        <dbReference type="ChEBI" id="CHEBI:77927"/>
        <dbReference type="ChEBI" id="CHEBI:133457"/>
    </reaction>
    <physiologicalReaction direction="right-to-left" evidence="26">
        <dbReference type="Rhea" id="RHEA:50618"/>
    </physiologicalReaction>
</comment>
<comment type="subcellular location">
    <subcellularLocation>
        <location evidence="1">Cytoplasm</location>
    </subcellularLocation>
</comment>
<gene>
    <name evidence="36" type="ORF">CVLEPA_LOCUS21412</name>
</gene>
<comment type="caution">
    <text evidence="36">The sequence shown here is derived from an EMBL/GenBank/DDBJ whole genome shotgun (WGS) entry which is preliminary data.</text>
</comment>
<evidence type="ECO:0000256" key="34">
    <source>
        <dbReference type="ARBA" id="ARBA00049368"/>
    </source>
</evidence>
<keyword evidence="14" id="KW-0443">Lipid metabolism</keyword>
<dbReference type="PANTHER" id="PTHR43205:SF7">
    <property type="entry name" value="PROSTAGLANDIN REDUCTASE 1"/>
    <property type="match status" value="1"/>
</dbReference>
<dbReference type="EMBL" id="CAWYQH010000108">
    <property type="protein sequence ID" value="CAK8689396.1"/>
    <property type="molecule type" value="Genomic_DNA"/>
</dbReference>
<evidence type="ECO:0000256" key="1">
    <source>
        <dbReference type="ARBA" id="ARBA00004496"/>
    </source>
</evidence>
<evidence type="ECO:0000256" key="26">
    <source>
        <dbReference type="ARBA" id="ARBA00048066"/>
    </source>
</evidence>
<keyword evidence="15" id="KW-0379">Hydroxylation</keyword>
<comment type="catalytic activity">
    <reaction evidence="30">
        <text>6-trans-leukotriene B4 + NADP(+) = 12-oxo-(5S)-hydroxy-(6E,8E,10E,14Z)-eicosatetraenoate + NADPH + H(+)</text>
        <dbReference type="Rhea" id="RHEA:51204"/>
        <dbReference type="ChEBI" id="CHEBI:15378"/>
        <dbReference type="ChEBI" id="CHEBI:57783"/>
        <dbReference type="ChEBI" id="CHEBI:58349"/>
        <dbReference type="ChEBI" id="CHEBI:90723"/>
        <dbReference type="ChEBI" id="CHEBI:133974"/>
    </reaction>
    <physiologicalReaction direction="left-to-right" evidence="30">
        <dbReference type="Rhea" id="RHEA:51205"/>
    </physiologicalReaction>
</comment>
<dbReference type="InterPro" id="IPR013149">
    <property type="entry name" value="ADH-like_C"/>
</dbReference>
<evidence type="ECO:0000256" key="8">
    <source>
        <dbReference type="ARBA" id="ARBA00022501"/>
    </source>
</evidence>
<organism evidence="36 37">
    <name type="scientific">Clavelina lepadiformis</name>
    <name type="common">Light-bulb sea squirt</name>
    <name type="synonym">Ascidia lepadiformis</name>
    <dbReference type="NCBI Taxonomy" id="159417"/>
    <lineage>
        <taxon>Eukaryota</taxon>
        <taxon>Metazoa</taxon>
        <taxon>Chordata</taxon>
        <taxon>Tunicata</taxon>
        <taxon>Ascidiacea</taxon>
        <taxon>Aplousobranchia</taxon>
        <taxon>Clavelinidae</taxon>
        <taxon>Clavelina</taxon>
    </lineage>
</organism>
<evidence type="ECO:0000256" key="7">
    <source>
        <dbReference type="ARBA" id="ARBA00022490"/>
    </source>
</evidence>
<dbReference type="CDD" id="cd08294">
    <property type="entry name" value="leukotriene_B4_DH_like"/>
    <property type="match status" value="1"/>
</dbReference>
<keyword evidence="37" id="KW-1185">Reference proteome</keyword>
<comment type="catalytic activity">
    <reaction evidence="27">
        <text>13,14-dihydro-15-oxo-PGF2alpha + NADP(+) = 15-oxoprostaglandin F2alpha + NADPH + H(+)</text>
        <dbReference type="Rhea" id="RHEA:50588"/>
        <dbReference type="ChEBI" id="CHEBI:15378"/>
        <dbReference type="ChEBI" id="CHEBI:57783"/>
        <dbReference type="ChEBI" id="CHEBI:58349"/>
        <dbReference type="ChEBI" id="CHEBI:133374"/>
        <dbReference type="ChEBI" id="CHEBI:133409"/>
    </reaction>
    <physiologicalReaction direction="right-to-left" evidence="27">
        <dbReference type="Rhea" id="RHEA:50590"/>
    </physiologicalReaction>
</comment>
<evidence type="ECO:0000259" key="35">
    <source>
        <dbReference type="SMART" id="SM00829"/>
    </source>
</evidence>
<evidence type="ECO:0000256" key="22">
    <source>
        <dbReference type="ARBA" id="ARBA00047742"/>
    </source>
</evidence>
<reference evidence="36 37" key="1">
    <citation type="submission" date="2024-02" db="EMBL/GenBank/DDBJ databases">
        <authorList>
            <person name="Daric V."/>
            <person name="Darras S."/>
        </authorList>
    </citation>
    <scope>NUCLEOTIDE SEQUENCE [LARGE SCALE GENOMIC DNA]</scope>
</reference>
<evidence type="ECO:0000256" key="3">
    <source>
        <dbReference type="ARBA" id="ARBA00011852"/>
    </source>
</evidence>
<evidence type="ECO:0000256" key="31">
    <source>
        <dbReference type="ARBA" id="ARBA00049068"/>
    </source>
</evidence>
<evidence type="ECO:0000256" key="12">
    <source>
        <dbReference type="ARBA" id="ARBA00022990"/>
    </source>
</evidence>
<evidence type="ECO:0000256" key="6">
    <source>
        <dbReference type="ARBA" id="ARBA00020651"/>
    </source>
</evidence>
<dbReference type="Proteomes" id="UP001642483">
    <property type="component" value="Unassembled WGS sequence"/>
</dbReference>
<dbReference type="InterPro" id="IPR020843">
    <property type="entry name" value="ER"/>
</dbReference>
<comment type="catalytic activity">
    <reaction evidence="28">
        <text>4-hydroxynonanal + NADP(+) = (E)-4-hydroxynon-2-enal + NADPH + H(+)</text>
        <dbReference type="Rhea" id="RHEA:64736"/>
        <dbReference type="ChEBI" id="CHEBI:15378"/>
        <dbReference type="ChEBI" id="CHEBI:57783"/>
        <dbReference type="ChEBI" id="CHEBI:58349"/>
        <dbReference type="ChEBI" id="CHEBI:58968"/>
        <dbReference type="ChEBI" id="CHEBI:156112"/>
    </reaction>
    <physiologicalReaction direction="right-to-left" evidence="28">
        <dbReference type="Rhea" id="RHEA:64738"/>
    </physiologicalReaction>
</comment>
<evidence type="ECO:0000256" key="24">
    <source>
        <dbReference type="ARBA" id="ARBA00047878"/>
    </source>
</evidence>
<dbReference type="Pfam" id="PF00107">
    <property type="entry name" value="ADH_zinc_N"/>
    <property type="match status" value="1"/>
</dbReference>
<evidence type="ECO:0000256" key="32">
    <source>
        <dbReference type="ARBA" id="ARBA00049070"/>
    </source>
</evidence>
<comment type="similarity">
    <text evidence="2">Belongs to the NADP-dependent oxidoreductase L4BD family.</text>
</comment>
<comment type="catalytic activity">
    <reaction evidence="21">
        <text>decanal + NADP(+) = (2E)-decenal + NADPH + H(+)</text>
        <dbReference type="Rhea" id="RHEA:50612"/>
        <dbReference type="ChEBI" id="CHEBI:15378"/>
        <dbReference type="ChEBI" id="CHEBI:31457"/>
        <dbReference type="ChEBI" id="CHEBI:57783"/>
        <dbReference type="ChEBI" id="CHEBI:58349"/>
        <dbReference type="ChEBI" id="CHEBI:133455"/>
    </reaction>
    <physiologicalReaction direction="right-to-left" evidence="21">
        <dbReference type="Rhea" id="RHEA:50614"/>
    </physiologicalReaction>
</comment>
<comment type="catalytic activity">
    <reaction evidence="22">
        <text>pentan-2-one + NADP(+) = (E)-pent-3-en-2-one + NADPH + H(+)</text>
        <dbReference type="Rhea" id="RHEA:50788"/>
        <dbReference type="ChEBI" id="CHEBI:15378"/>
        <dbReference type="ChEBI" id="CHEBI:16472"/>
        <dbReference type="ChEBI" id="CHEBI:57783"/>
        <dbReference type="ChEBI" id="CHEBI:58349"/>
        <dbReference type="ChEBI" id="CHEBI:145276"/>
    </reaction>
    <physiologicalReaction direction="right-to-left" evidence="22">
        <dbReference type="Rhea" id="RHEA:50790"/>
    </physiologicalReaction>
</comment>
<dbReference type="Pfam" id="PF16884">
    <property type="entry name" value="ADH_N_2"/>
    <property type="match status" value="1"/>
</dbReference>
<evidence type="ECO:0000313" key="37">
    <source>
        <dbReference type="Proteomes" id="UP001642483"/>
    </source>
</evidence>
<evidence type="ECO:0000256" key="29">
    <source>
        <dbReference type="ARBA" id="ARBA00048591"/>
    </source>
</evidence>
<dbReference type="InterPro" id="IPR045010">
    <property type="entry name" value="MDR_fam"/>
</dbReference>
<dbReference type="EC" id="1.3.1.74" evidence="5"/>
<evidence type="ECO:0000256" key="28">
    <source>
        <dbReference type="ARBA" id="ARBA00048387"/>
    </source>
</evidence>
<evidence type="ECO:0000256" key="10">
    <source>
        <dbReference type="ARBA" id="ARBA00022832"/>
    </source>
</evidence>
<comment type="catalytic activity">
    <reaction evidence="34">
        <text>hexanal + NADP(+) = (E)-hex-2-enal + NADPH + H(+)</text>
        <dbReference type="Rhea" id="RHEA:50776"/>
        <dbReference type="ChEBI" id="CHEBI:15378"/>
        <dbReference type="ChEBI" id="CHEBI:28913"/>
        <dbReference type="ChEBI" id="CHEBI:57783"/>
        <dbReference type="ChEBI" id="CHEBI:58349"/>
        <dbReference type="ChEBI" id="CHEBI:88528"/>
    </reaction>
    <physiologicalReaction direction="right-to-left" evidence="34">
        <dbReference type="Rhea" id="RHEA:50778"/>
    </physiologicalReaction>
</comment>
<evidence type="ECO:0000256" key="18">
    <source>
        <dbReference type="ARBA" id="ARBA00032297"/>
    </source>
</evidence>
<evidence type="ECO:0000256" key="25">
    <source>
        <dbReference type="ARBA" id="ARBA00047903"/>
    </source>
</evidence>
<comment type="catalytic activity">
    <reaction evidence="33">
        <text>an n-alkanal + NADP(+) = an alk-2-enal + NADPH + H(+)</text>
        <dbReference type="Rhea" id="RHEA:13737"/>
        <dbReference type="ChEBI" id="CHEBI:12834"/>
        <dbReference type="ChEBI" id="CHEBI:13757"/>
        <dbReference type="ChEBI" id="CHEBI:15378"/>
        <dbReference type="ChEBI" id="CHEBI:57783"/>
        <dbReference type="ChEBI" id="CHEBI:58349"/>
        <dbReference type="EC" id="1.3.1.74"/>
    </reaction>
    <physiologicalReaction direction="right-to-left" evidence="33">
        <dbReference type="Rhea" id="RHEA:13739"/>
    </physiologicalReaction>
</comment>
<name>A0ABP0GC88_CLALP</name>
<dbReference type="Gene3D" id="3.90.180.10">
    <property type="entry name" value="Medium-chain alcohol dehydrogenases, catalytic domain"/>
    <property type="match status" value="1"/>
</dbReference>
<evidence type="ECO:0000313" key="36">
    <source>
        <dbReference type="EMBL" id="CAK8689396.1"/>
    </source>
</evidence>
<evidence type="ECO:0000256" key="21">
    <source>
        <dbReference type="ARBA" id="ARBA00047617"/>
    </source>
</evidence>
<comment type="catalytic activity">
    <reaction evidence="23">
        <text>leukotriene B4 + NADP(+) = 12-oxo-leukotriene B4 + NADPH + H(+)</text>
        <dbReference type="Rhea" id="RHEA:50608"/>
        <dbReference type="ChEBI" id="CHEBI:15378"/>
        <dbReference type="ChEBI" id="CHEBI:57461"/>
        <dbReference type="ChEBI" id="CHEBI:57783"/>
        <dbReference type="ChEBI" id="CHEBI:58349"/>
        <dbReference type="ChEBI" id="CHEBI:133309"/>
    </reaction>
    <physiologicalReaction direction="left-to-right" evidence="23">
        <dbReference type="Rhea" id="RHEA:50609"/>
    </physiologicalReaction>
</comment>
<proteinExistence type="inferred from homology"/>
<keyword evidence="12" id="KW-0007">Acetylation</keyword>
<evidence type="ECO:0000256" key="27">
    <source>
        <dbReference type="ARBA" id="ARBA00048290"/>
    </source>
</evidence>
<dbReference type="InterPro" id="IPR011032">
    <property type="entry name" value="GroES-like_sf"/>
</dbReference>
<keyword evidence="9" id="KW-0597">Phosphoprotein</keyword>
<dbReference type="InterPro" id="IPR036291">
    <property type="entry name" value="NAD(P)-bd_dom_sf"/>
</dbReference>
<keyword evidence="13" id="KW-0560">Oxidoreductase</keyword>
<dbReference type="SUPFAM" id="SSF50129">
    <property type="entry name" value="GroES-like"/>
    <property type="match status" value="1"/>
</dbReference>
<dbReference type="SUPFAM" id="SSF51735">
    <property type="entry name" value="NAD(P)-binding Rossmann-fold domains"/>
    <property type="match status" value="1"/>
</dbReference>
<dbReference type="PANTHER" id="PTHR43205">
    <property type="entry name" value="PROSTAGLANDIN REDUCTASE"/>
    <property type="match status" value="1"/>
</dbReference>
<evidence type="ECO:0000256" key="30">
    <source>
        <dbReference type="ARBA" id="ARBA00048953"/>
    </source>
</evidence>
<keyword evidence="11" id="KW-0521">NADP</keyword>